<keyword evidence="16" id="KW-1185">Reference proteome</keyword>
<protein>
    <recommendedName>
        <fullName evidence="9">Thiamine-phosphate synthase</fullName>
        <shortName evidence="9">TP synthase</shortName>
        <shortName evidence="9">TPS</shortName>
        <ecNumber evidence="9">2.5.1.3</ecNumber>
    </recommendedName>
    <alternativeName>
        <fullName evidence="9">Thiamine-phosphate pyrophosphorylase</fullName>
        <shortName evidence="9">TMP pyrophosphorylase</shortName>
        <shortName evidence="9">TMP-PPase</shortName>
    </alternativeName>
</protein>
<feature type="binding site" evidence="9">
    <location>
        <position position="103"/>
    </location>
    <ligand>
        <name>Mg(2+)</name>
        <dbReference type="ChEBI" id="CHEBI:18420"/>
    </ligand>
</feature>
<feature type="binding site" evidence="9">
    <location>
        <begin position="148"/>
        <end position="150"/>
    </location>
    <ligand>
        <name>2-[(2R,5Z)-2-carboxy-4-methylthiazol-5(2H)-ylidene]ethyl phosphate</name>
        <dbReference type="ChEBI" id="CHEBI:62899"/>
    </ligand>
</feature>
<evidence type="ECO:0000256" key="1">
    <source>
        <dbReference type="ARBA" id="ARBA00005165"/>
    </source>
</evidence>
<dbReference type="FunFam" id="3.20.20.70:FF:000096">
    <property type="entry name" value="Thiamine-phosphate synthase"/>
    <property type="match status" value="1"/>
</dbReference>
<dbReference type="SUPFAM" id="SSF51391">
    <property type="entry name" value="Thiamin phosphate synthase"/>
    <property type="match status" value="1"/>
</dbReference>
<evidence type="ECO:0000256" key="11">
    <source>
        <dbReference type="RuleBase" id="RU004253"/>
    </source>
</evidence>
<evidence type="ECO:0000259" key="12">
    <source>
        <dbReference type="Pfam" id="PF02581"/>
    </source>
</evidence>
<dbReference type="InterPro" id="IPR013785">
    <property type="entry name" value="Aldolase_TIM"/>
</dbReference>
<dbReference type="HAMAP" id="MF_00097">
    <property type="entry name" value="TMP_synthase"/>
    <property type="match status" value="1"/>
</dbReference>
<keyword evidence="3 9" id="KW-0479">Metal-binding</keyword>
<keyword evidence="5 9" id="KW-0784">Thiamine biosynthesis</keyword>
<dbReference type="InterPro" id="IPR022998">
    <property type="entry name" value="ThiamineP_synth_TenI"/>
</dbReference>
<dbReference type="Proteomes" id="UP000677234">
    <property type="component" value="Chromosome"/>
</dbReference>
<comment type="catalytic activity">
    <reaction evidence="8 9 10">
        <text>2-[(2R,5Z)-2-carboxy-4-methylthiazol-5(2H)-ylidene]ethyl phosphate + 4-amino-2-methyl-5-(diphosphooxymethyl)pyrimidine + 2 H(+) = thiamine phosphate + CO2 + diphosphate</text>
        <dbReference type="Rhea" id="RHEA:47844"/>
        <dbReference type="ChEBI" id="CHEBI:15378"/>
        <dbReference type="ChEBI" id="CHEBI:16526"/>
        <dbReference type="ChEBI" id="CHEBI:33019"/>
        <dbReference type="ChEBI" id="CHEBI:37575"/>
        <dbReference type="ChEBI" id="CHEBI:57841"/>
        <dbReference type="ChEBI" id="CHEBI:62899"/>
        <dbReference type="EC" id="2.5.1.3"/>
    </reaction>
</comment>
<feature type="binding site" evidence="9">
    <location>
        <position position="122"/>
    </location>
    <ligand>
        <name>4-amino-2-methyl-5-(diphosphooxymethyl)pyrimidine</name>
        <dbReference type="ChEBI" id="CHEBI:57841"/>
    </ligand>
</feature>
<gene>
    <name evidence="9" type="primary">thiE</name>
    <name evidence="13" type="ORF">JD108_10880</name>
    <name evidence="14" type="ORF">KDJ56_10565</name>
</gene>
<evidence type="ECO:0000313" key="15">
    <source>
        <dbReference type="Proteomes" id="UP000595847"/>
    </source>
</evidence>
<dbReference type="GO" id="GO:0004789">
    <property type="term" value="F:thiamine-phosphate diphosphorylase activity"/>
    <property type="evidence" value="ECO:0007669"/>
    <property type="project" value="UniProtKB-UniRule"/>
</dbReference>
<feature type="binding site" evidence="9">
    <location>
        <position position="83"/>
    </location>
    <ligand>
        <name>4-amino-2-methyl-5-(diphosphooxymethyl)pyrimidine</name>
        <dbReference type="ChEBI" id="CHEBI:57841"/>
    </ligand>
</feature>
<dbReference type="PANTHER" id="PTHR20857:SF15">
    <property type="entry name" value="THIAMINE-PHOSPHATE SYNTHASE"/>
    <property type="match status" value="1"/>
</dbReference>
<comment type="similarity">
    <text evidence="9 10">Belongs to the thiamine-phosphate synthase family.</text>
</comment>
<dbReference type="UniPathway" id="UPA00060">
    <property type="reaction ID" value="UER00141"/>
</dbReference>
<accession>A0A7T5JQJ7</accession>
<proteinExistence type="inferred from homology"/>
<dbReference type="KEGG" id="bcop:JD108_10880"/>
<dbReference type="EMBL" id="CP073708">
    <property type="protein sequence ID" value="QUO43349.1"/>
    <property type="molecule type" value="Genomic_DNA"/>
</dbReference>
<dbReference type="GO" id="GO:0009229">
    <property type="term" value="P:thiamine diphosphate biosynthetic process"/>
    <property type="evidence" value="ECO:0007669"/>
    <property type="project" value="UniProtKB-UniRule"/>
</dbReference>
<evidence type="ECO:0000256" key="8">
    <source>
        <dbReference type="ARBA" id="ARBA00047883"/>
    </source>
</evidence>
<feature type="binding site" evidence="9">
    <location>
        <position position="181"/>
    </location>
    <ligand>
        <name>2-[(2R,5Z)-2-carboxy-4-methylthiazol-5(2H)-ylidene]ethyl phosphate</name>
        <dbReference type="ChEBI" id="CHEBI:62899"/>
    </ligand>
</feature>
<evidence type="ECO:0000313" key="16">
    <source>
        <dbReference type="Proteomes" id="UP000677234"/>
    </source>
</evidence>
<dbReference type="Proteomes" id="UP000595847">
    <property type="component" value="Chromosome"/>
</dbReference>
<dbReference type="GO" id="GO:0000287">
    <property type="term" value="F:magnesium ion binding"/>
    <property type="evidence" value="ECO:0007669"/>
    <property type="project" value="UniProtKB-UniRule"/>
</dbReference>
<organism evidence="13 15">
    <name type="scientific">Brevibacillus composti</name>
    <dbReference type="NCBI Taxonomy" id="2796470"/>
    <lineage>
        <taxon>Bacteria</taxon>
        <taxon>Bacillati</taxon>
        <taxon>Bacillota</taxon>
        <taxon>Bacilli</taxon>
        <taxon>Bacillales</taxon>
        <taxon>Paenibacillaceae</taxon>
        <taxon>Brevibacillus</taxon>
    </lineage>
</organism>
<dbReference type="GO" id="GO:0009228">
    <property type="term" value="P:thiamine biosynthetic process"/>
    <property type="evidence" value="ECO:0007669"/>
    <property type="project" value="UniProtKB-KW"/>
</dbReference>
<dbReference type="Pfam" id="PF02581">
    <property type="entry name" value="TMP-TENI"/>
    <property type="match status" value="1"/>
</dbReference>
<feature type="domain" description="Thiamine phosphate synthase/TenI" evidence="12">
    <location>
        <begin position="17"/>
        <end position="204"/>
    </location>
</feature>
<feature type="binding site" evidence="9">
    <location>
        <position position="84"/>
    </location>
    <ligand>
        <name>Mg(2+)</name>
        <dbReference type="ChEBI" id="CHEBI:18420"/>
    </ligand>
</feature>
<dbReference type="InterPro" id="IPR036206">
    <property type="entry name" value="ThiamineP_synth_sf"/>
</dbReference>
<dbReference type="InterPro" id="IPR034291">
    <property type="entry name" value="TMP_synthase"/>
</dbReference>
<evidence type="ECO:0000313" key="13">
    <source>
        <dbReference type="EMBL" id="QQE76322.1"/>
    </source>
</evidence>
<evidence type="ECO:0000256" key="10">
    <source>
        <dbReference type="RuleBase" id="RU003826"/>
    </source>
</evidence>
<dbReference type="GO" id="GO:0005737">
    <property type="term" value="C:cytoplasm"/>
    <property type="evidence" value="ECO:0007669"/>
    <property type="project" value="TreeGrafter"/>
</dbReference>
<feature type="binding site" evidence="9">
    <location>
        <position position="151"/>
    </location>
    <ligand>
        <name>4-amino-2-methyl-5-(diphosphooxymethyl)pyrimidine</name>
        <dbReference type="ChEBI" id="CHEBI:57841"/>
    </ligand>
</feature>
<dbReference type="EMBL" id="CP066308">
    <property type="protein sequence ID" value="QQE76322.1"/>
    <property type="molecule type" value="Genomic_DNA"/>
</dbReference>
<dbReference type="EC" id="2.5.1.3" evidence="9"/>
<dbReference type="AlphaFoldDB" id="A0A7T5JQJ7"/>
<dbReference type="CDD" id="cd00564">
    <property type="entry name" value="TMP_TenI"/>
    <property type="match status" value="1"/>
</dbReference>
<keyword evidence="4 9" id="KW-0460">Magnesium</keyword>
<comment type="pathway">
    <text evidence="1 9 11">Cofactor biosynthesis; thiamine diphosphate biosynthesis; thiamine phosphate from 4-amino-2-methyl-5-diphosphomethylpyrimidine and 4-methyl-5-(2-phosphoethyl)-thiazole: step 1/1.</text>
</comment>
<comment type="cofactor">
    <cofactor evidence="9">
        <name>Mg(2+)</name>
        <dbReference type="ChEBI" id="CHEBI:18420"/>
    </cofactor>
    <text evidence="9">Binds 1 Mg(2+) ion per subunit.</text>
</comment>
<feature type="binding site" evidence="9">
    <location>
        <begin position="201"/>
        <end position="202"/>
    </location>
    <ligand>
        <name>2-[(2R,5Z)-2-carboxy-4-methylthiazol-5(2H)-ylidene]ethyl phosphate</name>
        <dbReference type="ChEBI" id="CHEBI:62899"/>
    </ligand>
</feature>
<evidence type="ECO:0000256" key="2">
    <source>
        <dbReference type="ARBA" id="ARBA00022679"/>
    </source>
</evidence>
<evidence type="ECO:0000256" key="7">
    <source>
        <dbReference type="ARBA" id="ARBA00047851"/>
    </source>
</evidence>
<name>A0A7T5JQJ7_9BACL</name>
<dbReference type="PANTHER" id="PTHR20857">
    <property type="entry name" value="THIAMINE-PHOSPHATE PYROPHOSPHORYLASE"/>
    <property type="match status" value="1"/>
</dbReference>
<evidence type="ECO:0000256" key="5">
    <source>
        <dbReference type="ARBA" id="ARBA00022977"/>
    </source>
</evidence>
<comment type="function">
    <text evidence="9">Condenses 4-methyl-5-(beta-hydroxyethyl)thiazole monophosphate (THZ-P) and 2-methyl-4-amino-5-hydroxymethyl pyrimidine pyrophosphate (HMP-PP) to form thiamine monophosphate (TMP).</text>
</comment>
<reference evidence="13 15" key="1">
    <citation type="submission" date="2020-12" db="EMBL/GenBank/DDBJ databases">
        <title>strain FJAT-54423T represents a novel species of the genus Brevibacillus.</title>
        <authorList>
            <person name="Tang R."/>
        </authorList>
    </citation>
    <scope>NUCLEOTIDE SEQUENCE [LARGE SCALE GENOMIC DNA]</scope>
    <source>
        <strain evidence="13 15">FJAT-54423</strain>
    </source>
</reference>
<evidence type="ECO:0000256" key="3">
    <source>
        <dbReference type="ARBA" id="ARBA00022723"/>
    </source>
</evidence>
<reference evidence="14" key="2">
    <citation type="submission" date="2021-04" db="EMBL/GenBank/DDBJ databases">
        <title>Brevibacillus composti FJAT-54423, complete genome.</title>
        <authorList>
            <person name="Tang R."/>
        </authorList>
    </citation>
    <scope>NUCLEOTIDE SEQUENCE</scope>
    <source>
        <strain evidence="14">FJAT-54424</strain>
    </source>
</reference>
<keyword evidence="2 9" id="KW-0808">Transferase</keyword>
<comment type="catalytic activity">
    <reaction evidence="7 9 10">
        <text>2-(2-carboxy-4-methylthiazol-5-yl)ethyl phosphate + 4-amino-2-methyl-5-(diphosphooxymethyl)pyrimidine + 2 H(+) = thiamine phosphate + CO2 + diphosphate</text>
        <dbReference type="Rhea" id="RHEA:47848"/>
        <dbReference type="ChEBI" id="CHEBI:15378"/>
        <dbReference type="ChEBI" id="CHEBI:16526"/>
        <dbReference type="ChEBI" id="CHEBI:33019"/>
        <dbReference type="ChEBI" id="CHEBI:37575"/>
        <dbReference type="ChEBI" id="CHEBI:57841"/>
        <dbReference type="ChEBI" id="CHEBI:62890"/>
        <dbReference type="EC" id="2.5.1.3"/>
    </reaction>
</comment>
<dbReference type="Gene3D" id="3.20.20.70">
    <property type="entry name" value="Aldolase class I"/>
    <property type="match status" value="1"/>
</dbReference>
<sequence>MKNNVRDIKRLREKLGVYFVVGTQDCDYSAERTLDIVKKALQGGVGTLQLRDKGSRLTQPEKEQLGREMQQLARQYEALFFVNDDVELAITLKADGVHVGQDDMKLEEVRARVGAEMYIGVSAGTVQEAREALAGGADCIGVGAMYATASKADAGEPIGPSGLRTIRESVGADLPIVGIGGITLGNAASVLSAGADGVAVISAISKAAAPDEAARELKRLVDRIKHSPK</sequence>
<dbReference type="RefSeq" id="WP_198829824.1">
    <property type="nucleotide sequence ID" value="NZ_CP066308.1"/>
</dbReference>
<dbReference type="NCBIfam" id="TIGR00693">
    <property type="entry name" value="thiE"/>
    <property type="match status" value="1"/>
</dbReference>
<evidence type="ECO:0000313" key="14">
    <source>
        <dbReference type="EMBL" id="QUO43349.1"/>
    </source>
</evidence>
<evidence type="ECO:0000256" key="4">
    <source>
        <dbReference type="ARBA" id="ARBA00022842"/>
    </source>
</evidence>
<evidence type="ECO:0000256" key="9">
    <source>
        <dbReference type="HAMAP-Rule" id="MF_00097"/>
    </source>
</evidence>
<evidence type="ECO:0000256" key="6">
    <source>
        <dbReference type="ARBA" id="ARBA00047334"/>
    </source>
</evidence>
<comment type="catalytic activity">
    <reaction evidence="6 9 10">
        <text>4-methyl-5-(2-phosphooxyethyl)-thiazole + 4-amino-2-methyl-5-(diphosphooxymethyl)pyrimidine + H(+) = thiamine phosphate + diphosphate</text>
        <dbReference type="Rhea" id="RHEA:22328"/>
        <dbReference type="ChEBI" id="CHEBI:15378"/>
        <dbReference type="ChEBI" id="CHEBI:33019"/>
        <dbReference type="ChEBI" id="CHEBI:37575"/>
        <dbReference type="ChEBI" id="CHEBI:57841"/>
        <dbReference type="ChEBI" id="CHEBI:58296"/>
        <dbReference type="EC" id="2.5.1.3"/>
    </reaction>
</comment>
<feature type="binding site" evidence="9">
    <location>
        <begin position="49"/>
        <end position="53"/>
    </location>
    <ligand>
        <name>4-amino-2-methyl-5-(diphosphooxymethyl)pyrimidine</name>
        <dbReference type="ChEBI" id="CHEBI:57841"/>
    </ligand>
</feature>